<reference evidence="2" key="1">
    <citation type="submission" date="2022-01" db="EMBL/GenBank/DDBJ databases">
        <authorList>
            <person name="King R."/>
        </authorList>
    </citation>
    <scope>NUCLEOTIDE SEQUENCE</scope>
</reference>
<dbReference type="EMBL" id="OU895877">
    <property type="protein sequence ID" value="CAG9801255.1"/>
    <property type="molecule type" value="Genomic_DNA"/>
</dbReference>
<gene>
    <name evidence="2" type="ORF">CHIRRI_LOCUS4186</name>
</gene>
<feature type="signal peptide" evidence="1">
    <location>
        <begin position="1"/>
        <end position="18"/>
    </location>
</feature>
<keyword evidence="3" id="KW-1185">Reference proteome</keyword>
<feature type="chain" id="PRO_5040195395" evidence="1">
    <location>
        <begin position="19"/>
        <end position="450"/>
    </location>
</feature>
<name>A0A9N9RQ45_9DIPT</name>
<proteinExistence type="predicted"/>
<sequence length="450" mass="50270">MKIFTKFLFFALLAFGESSVSIKEQFDVLIQNSFEIINSTGIFAKKNFLGAYGNGNAYSHNLQIDHIITLVAKGTCRLTGIDSTYIVEVLNGQNPPPFQSQLSCIKDGLIEMRNAVINERNTTKFFKKNFSKQKKFIPIFESLNMLDLFVDYWNGKTKADIESTAIITADLGHGNHQELLDYFNGISNNLTYPLTCIREILDLGIANMITGYGSVIDDCSTESSGDFDILFESSYKMLTSKRELFKQSNIEEQQNGLAYAYDGFMDQLTILIAKGTNRITGIDSNYTTEVLNGENSPPISLTCVKDGLTELQEEMHESRKLSKSMKQSFKAPELTLNTCDDATNAVVPHLNMILTAFGPFVANYKQYVGTFDSLNMLDLFTNFWISKGKFDMEAIAIVTANVLNADQQDAVDYVNGFNKTLSFPLSCAADALDMCVSQMKIVYECVLKNC</sequence>
<evidence type="ECO:0000256" key="1">
    <source>
        <dbReference type="SAM" id="SignalP"/>
    </source>
</evidence>
<evidence type="ECO:0000313" key="3">
    <source>
        <dbReference type="Proteomes" id="UP001153620"/>
    </source>
</evidence>
<dbReference type="AlphaFoldDB" id="A0A9N9RQ45"/>
<evidence type="ECO:0000313" key="2">
    <source>
        <dbReference type="EMBL" id="CAG9801255.1"/>
    </source>
</evidence>
<accession>A0A9N9RQ45</accession>
<reference evidence="2" key="2">
    <citation type="submission" date="2022-10" db="EMBL/GenBank/DDBJ databases">
        <authorList>
            <consortium name="ENA_rothamsted_submissions"/>
            <consortium name="culmorum"/>
            <person name="King R."/>
        </authorList>
    </citation>
    <scope>NUCLEOTIDE SEQUENCE</scope>
</reference>
<organism evidence="2 3">
    <name type="scientific">Chironomus riparius</name>
    <dbReference type="NCBI Taxonomy" id="315576"/>
    <lineage>
        <taxon>Eukaryota</taxon>
        <taxon>Metazoa</taxon>
        <taxon>Ecdysozoa</taxon>
        <taxon>Arthropoda</taxon>
        <taxon>Hexapoda</taxon>
        <taxon>Insecta</taxon>
        <taxon>Pterygota</taxon>
        <taxon>Neoptera</taxon>
        <taxon>Endopterygota</taxon>
        <taxon>Diptera</taxon>
        <taxon>Nematocera</taxon>
        <taxon>Chironomoidea</taxon>
        <taxon>Chironomidae</taxon>
        <taxon>Chironominae</taxon>
        <taxon>Chironomus</taxon>
    </lineage>
</organism>
<dbReference type="Proteomes" id="UP001153620">
    <property type="component" value="Chromosome 1"/>
</dbReference>
<keyword evidence="1" id="KW-0732">Signal</keyword>
<protein>
    <submittedName>
        <fullName evidence="2">Uncharacterized protein</fullName>
    </submittedName>
</protein>